<evidence type="ECO:0000313" key="1">
    <source>
        <dbReference type="EMBL" id="GGB67000.1"/>
    </source>
</evidence>
<dbReference type="Proteomes" id="UP000617555">
    <property type="component" value="Unassembled WGS sequence"/>
</dbReference>
<protein>
    <submittedName>
        <fullName evidence="1">Uncharacterized protein</fullName>
    </submittedName>
</protein>
<gene>
    <name evidence="1" type="ORF">GCM10011607_29570</name>
</gene>
<accession>A0ABQ1JFE9</accession>
<organism evidence="1 2">
    <name type="scientific">Shewanella inventionis</name>
    <dbReference type="NCBI Taxonomy" id="1738770"/>
    <lineage>
        <taxon>Bacteria</taxon>
        <taxon>Pseudomonadati</taxon>
        <taxon>Pseudomonadota</taxon>
        <taxon>Gammaproteobacteria</taxon>
        <taxon>Alteromonadales</taxon>
        <taxon>Shewanellaceae</taxon>
        <taxon>Shewanella</taxon>
    </lineage>
</organism>
<dbReference type="EMBL" id="BMII01000025">
    <property type="protein sequence ID" value="GGB67000.1"/>
    <property type="molecule type" value="Genomic_DNA"/>
</dbReference>
<reference evidence="2" key="1">
    <citation type="journal article" date="2019" name="Int. J. Syst. Evol. Microbiol.">
        <title>The Global Catalogue of Microorganisms (GCM) 10K type strain sequencing project: providing services to taxonomists for standard genome sequencing and annotation.</title>
        <authorList>
            <consortium name="The Broad Institute Genomics Platform"/>
            <consortium name="The Broad Institute Genome Sequencing Center for Infectious Disease"/>
            <person name="Wu L."/>
            <person name="Ma J."/>
        </authorList>
    </citation>
    <scope>NUCLEOTIDE SEQUENCE [LARGE SCALE GENOMIC DNA]</scope>
    <source>
        <strain evidence="2">CGMCC 1.15339</strain>
    </source>
</reference>
<evidence type="ECO:0000313" key="2">
    <source>
        <dbReference type="Proteomes" id="UP000617555"/>
    </source>
</evidence>
<comment type="caution">
    <text evidence="1">The sequence shown here is derived from an EMBL/GenBank/DDBJ whole genome shotgun (WGS) entry which is preliminary data.</text>
</comment>
<proteinExistence type="predicted"/>
<sequence length="62" mass="7215">MLYIIYTFLTGCNAMASTLWSKKRYTHQRINEQKNEYITVKQCELIAEKVGDKSALLSIIPF</sequence>
<name>A0ABQ1JFE9_9GAMM</name>
<keyword evidence="2" id="KW-1185">Reference proteome</keyword>